<dbReference type="EMBL" id="CAAALY010247918">
    <property type="protein sequence ID" value="VEL34562.1"/>
    <property type="molecule type" value="Genomic_DNA"/>
</dbReference>
<protein>
    <submittedName>
        <fullName evidence="1">Uncharacterized protein</fullName>
    </submittedName>
</protein>
<comment type="caution">
    <text evidence="1">The sequence shown here is derived from an EMBL/GenBank/DDBJ whole genome shotgun (WGS) entry which is preliminary data.</text>
</comment>
<evidence type="ECO:0000313" key="2">
    <source>
        <dbReference type="Proteomes" id="UP000784294"/>
    </source>
</evidence>
<sequence>MPPIAAGSIRGGTPINIPSGAYRRQSEECPIKDQICFLEAGDKISRKEHLNSAQRFRQMVLHSRESMTDSKVPLSVTNGVHASAACERKPLASQDVTC</sequence>
<gene>
    <name evidence="1" type="ORF">PXEA_LOCUS28002</name>
</gene>
<proteinExistence type="predicted"/>
<dbReference type="AlphaFoldDB" id="A0A448XE75"/>
<dbReference type="Proteomes" id="UP000784294">
    <property type="component" value="Unassembled WGS sequence"/>
</dbReference>
<name>A0A448XE75_9PLAT</name>
<reference evidence="1" key="1">
    <citation type="submission" date="2018-11" db="EMBL/GenBank/DDBJ databases">
        <authorList>
            <consortium name="Pathogen Informatics"/>
        </authorList>
    </citation>
    <scope>NUCLEOTIDE SEQUENCE</scope>
</reference>
<organism evidence="1 2">
    <name type="scientific">Protopolystoma xenopodis</name>
    <dbReference type="NCBI Taxonomy" id="117903"/>
    <lineage>
        <taxon>Eukaryota</taxon>
        <taxon>Metazoa</taxon>
        <taxon>Spiralia</taxon>
        <taxon>Lophotrochozoa</taxon>
        <taxon>Platyhelminthes</taxon>
        <taxon>Monogenea</taxon>
        <taxon>Polyopisthocotylea</taxon>
        <taxon>Polystomatidea</taxon>
        <taxon>Polystomatidae</taxon>
        <taxon>Protopolystoma</taxon>
    </lineage>
</organism>
<evidence type="ECO:0000313" key="1">
    <source>
        <dbReference type="EMBL" id="VEL34562.1"/>
    </source>
</evidence>
<keyword evidence="2" id="KW-1185">Reference proteome</keyword>
<accession>A0A448XE75</accession>